<dbReference type="Proteomes" id="UP000295565">
    <property type="component" value="Unassembled WGS sequence"/>
</dbReference>
<dbReference type="EMBL" id="SMGD01000013">
    <property type="protein sequence ID" value="TCK51992.1"/>
    <property type="molecule type" value="Genomic_DNA"/>
</dbReference>
<sequence>MWKIFFNLYYFLKRGNITVQGAETCAIIAAAFYAAIVTVFIFFALVTFNLSYLGDLMINHKYFTLGIYAVMGLISILYGQKRCRYFYHQKMGKF</sequence>
<name>A0A4R1JLQ6_9GAMM</name>
<comment type="caution">
    <text evidence="2">The sequence shown here is derived from an EMBL/GenBank/DDBJ whole genome shotgun (WGS) entry which is preliminary data.</text>
</comment>
<keyword evidence="3" id="KW-1185">Reference proteome</keyword>
<gene>
    <name evidence="2" type="ORF">EV690_2092</name>
</gene>
<dbReference type="AlphaFoldDB" id="A0A4R1JLQ6"/>
<feature type="transmembrane region" description="Helical" evidence="1">
    <location>
        <begin position="21"/>
        <end position="50"/>
    </location>
</feature>
<feature type="transmembrane region" description="Helical" evidence="1">
    <location>
        <begin position="62"/>
        <end position="79"/>
    </location>
</feature>
<accession>A0A4R1JLQ6</accession>
<evidence type="ECO:0000256" key="1">
    <source>
        <dbReference type="SAM" id="Phobius"/>
    </source>
</evidence>
<keyword evidence="1" id="KW-0812">Transmembrane</keyword>
<protein>
    <submittedName>
        <fullName evidence="2">Uncharacterized protein</fullName>
    </submittedName>
</protein>
<organism evidence="2 3">
    <name type="scientific">Celerinatantimonas diazotrophica</name>
    <dbReference type="NCBI Taxonomy" id="412034"/>
    <lineage>
        <taxon>Bacteria</taxon>
        <taxon>Pseudomonadati</taxon>
        <taxon>Pseudomonadota</taxon>
        <taxon>Gammaproteobacteria</taxon>
        <taxon>Celerinatantimonadaceae</taxon>
        <taxon>Celerinatantimonas</taxon>
    </lineage>
</organism>
<proteinExistence type="predicted"/>
<evidence type="ECO:0000313" key="3">
    <source>
        <dbReference type="Proteomes" id="UP000295565"/>
    </source>
</evidence>
<keyword evidence="1" id="KW-0472">Membrane</keyword>
<keyword evidence="1" id="KW-1133">Transmembrane helix</keyword>
<reference evidence="2 3" key="1">
    <citation type="submission" date="2019-03" db="EMBL/GenBank/DDBJ databases">
        <title>Genomic Encyclopedia of Type Strains, Phase IV (KMG-IV): sequencing the most valuable type-strain genomes for metagenomic binning, comparative biology and taxonomic classification.</title>
        <authorList>
            <person name="Goeker M."/>
        </authorList>
    </citation>
    <scope>NUCLEOTIDE SEQUENCE [LARGE SCALE GENOMIC DNA]</scope>
    <source>
        <strain evidence="2 3">DSM 18577</strain>
    </source>
</reference>
<evidence type="ECO:0000313" key="2">
    <source>
        <dbReference type="EMBL" id="TCK51992.1"/>
    </source>
</evidence>